<feature type="region of interest" description="Disordered" evidence="1">
    <location>
        <begin position="1"/>
        <end position="71"/>
    </location>
</feature>
<protein>
    <submittedName>
        <fullName evidence="2">Uncharacterized protein</fullName>
    </submittedName>
</protein>
<dbReference type="EMBL" id="NMUH01003766">
    <property type="protein sequence ID" value="MQM07019.1"/>
    <property type="molecule type" value="Genomic_DNA"/>
</dbReference>
<name>A0A843WBN0_COLES</name>
<feature type="compositionally biased region" description="Low complexity" evidence="1">
    <location>
        <begin position="26"/>
        <end position="58"/>
    </location>
</feature>
<evidence type="ECO:0000256" key="1">
    <source>
        <dbReference type="SAM" id="MobiDB-lite"/>
    </source>
</evidence>
<comment type="caution">
    <text evidence="2">The sequence shown here is derived from an EMBL/GenBank/DDBJ whole genome shotgun (WGS) entry which is preliminary data.</text>
</comment>
<sequence length="71" mass="7461">MSAAGGKRTCAGRWRGGASSGCSWGVPVPRSTSTTPESRSFLVSPTSPWAASSTRSSTPSPPSTRRKHLLW</sequence>
<dbReference type="Proteomes" id="UP000652761">
    <property type="component" value="Unassembled WGS sequence"/>
</dbReference>
<reference evidence="2" key="1">
    <citation type="submission" date="2017-07" db="EMBL/GenBank/DDBJ databases">
        <title>Taro Niue Genome Assembly and Annotation.</title>
        <authorList>
            <person name="Atibalentja N."/>
            <person name="Keating K."/>
            <person name="Fields C.J."/>
        </authorList>
    </citation>
    <scope>NUCLEOTIDE SEQUENCE</scope>
    <source>
        <strain evidence="2">Niue_2</strain>
        <tissue evidence="2">Leaf</tissue>
    </source>
</reference>
<gene>
    <name evidence="2" type="ORF">Taro_039853</name>
</gene>
<evidence type="ECO:0000313" key="2">
    <source>
        <dbReference type="EMBL" id="MQM07019.1"/>
    </source>
</evidence>
<evidence type="ECO:0000313" key="3">
    <source>
        <dbReference type="Proteomes" id="UP000652761"/>
    </source>
</evidence>
<accession>A0A843WBN0</accession>
<proteinExistence type="predicted"/>
<organism evidence="2 3">
    <name type="scientific">Colocasia esculenta</name>
    <name type="common">Wild taro</name>
    <name type="synonym">Arum esculentum</name>
    <dbReference type="NCBI Taxonomy" id="4460"/>
    <lineage>
        <taxon>Eukaryota</taxon>
        <taxon>Viridiplantae</taxon>
        <taxon>Streptophyta</taxon>
        <taxon>Embryophyta</taxon>
        <taxon>Tracheophyta</taxon>
        <taxon>Spermatophyta</taxon>
        <taxon>Magnoliopsida</taxon>
        <taxon>Liliopsida</taxon>
        <taxon>Araceae</taxon>
        <taxon>Aroideae</taxon>
        <taxon>Colocasieae</taxon>
        <taxon>Colocasia</taxon>
    </lineage>
</organism>
<keyword evidence="3" id="KW-1185">Reference proteome</keyword>
<dbReference type="AlphaFoldDB" id="A0A843WBN0"/>